<evidence type="ECO:0000259" key="2">
    <source>
        <dbReference type="SMART" id="SM00829"/>
    </source>
</evidence>
<dbReference type="InterPro" id="IPR036291">
    <property type="entry name" value="NAD(P)-bd_dom_sf"/>
</dbReference>
<accession>A0A1V0TT95</accession>
<keyword evidence="1" id="KW-0521">NADP</keyword>
<dbReference type="STRING" id="553510.B1H19_19900"/>
<dbReference type="KEGG" id="sgv:B1H19_19900"/>
<dbReference type="Gene3D" id="3.90.180.10">
    <property type="entry name" value="Medium-chain alcohol dehydrogenases, catalytic domain"/>
    <property type="match status" value="1"/>
</dbReference>
<dbReference type="Pfam" id="PF08240">
    <property type="entry name" value="ADH_N"/>
    <property type="match status" value="1"/>
</dbReference>
<dbReference type="Pfam" id="PF13602">
    <property type="entry name" value="ADH_zinc_N_2"/>
    <property type="match status" value="1"/>
</dbReference>
<organism evidence="3 4">
    <name type="scientific">Streptomyces gilvosporeus</name>
    <dbReference type="NCBI Taxonomy" id="553510"/>
    <lineage>
        <taxon>Bacteria</taxon>
        <taxon>Bacillati</taxon>
        <taxon>Actinomycetota</taxon>
        <taxon>Actinomycetes</taxon>
        <taxon>Kitasatosporales</taxon>
        <taxon>Streptomycetaceae</taxon>
        <taxon>Streptomyces</taxon>
    </lineage>
</organism>
<dbReference type="GO" id="GO:0016491">
    <property type="term" value="F:oxidoreductase activity"/>
    <property type="evidence" value="ECO:0007669"/>
    <property type="project" value="InterPro"/>
</dbReference>
<name>A0A1V0TT95_9ACTN</name>
<dbReference type="PANTHER" id="PTHR44154">
    <property type="entry name" value="QUINONE OXIDOREDUCTASE"/>
    <property type="match status" value="1"/>
</dbReference>
<dbReference type="EMBL" id="CP020569">
    <property type="protein sequence ID" value="ARF56147.1"/>
    <property type="molecule type" value="Genomic_DNA"/>
</dbReference>
<evidence type="ECO:0000256" key="1">
    <source>
        <dbReference type="ARBA" id="ARBA00022857"/>
    </source>
</evidence>
<proteinExistence type="predicted"/>
<dbReference type="InterPro" id="IPR051603">
    <property type="entry name" value="Zinc-ADH_QOR/CCCR"/>
</dbReference>
<dbReference type="Gene3D" id="3.40.50.720">
    <property type="entry name" value="NAD(P)-binding Rossmann-like Domain"/>
    <property type="match status" value="1"/>
</dbReference>
<dbReference type="InterPro" id="IPR020843">
    <property type="entry name" value="ER"/>
</dbReference>
<dbReference type="AlphaFoldDB" id="A0A1V0TT95"/>
<protein>
    <submittedName>
        <fullName evidence="3">NADPH:quinone reductase</fullName>
    </submittedName>
</protein>
<evidence type="ECO:0000313" key="3">
    <source>
        <dbReference type="EMBL" id="ARF56147.1"/>
    </source>
</evidence>
<evidence type="ECO:0000313" key="4">
    <source>
        <dbReference type="Proteomes" id="UP000192726"/>
    </source>
</evidence>
<dbReference type="Proteomes" id="UP000192726">
    <property type="component" value="Chromosome"/>
</dbReference>
<sequence length="302" mass="31086">MSTAITYSRYGGPDVLTLAEVDTPEPGPGQVRIKVRAVSVNPIDLKIRSGMMDGVFPAEFPVLPGWDVAGIVDKAGAGATASVGDEVFGVASVGGYSEYALLDRPVAKPKEVSFDAAAAMVTVGETAYRSLHHLGIEEGDTLLIHGAGGSVGTIAVQLAVSRGITVIGTAAEHDTERLTKLGATAVTYGTGWAERVRAAAPQGVDRVFDASGAGVLPDSIALTGDAARVLTIADMAAAQHGVRFSGADPTDRFPQALPQLAELIAGGELVVPIGGWYPLAEAARAHADIEARRTRGKVILTP</sequence>
<dbReference type="SUPFAM" id="SSF50129">
    <property type="entry name" value="GroES-like"/>
    <property type="match status" value="1"/>
</dbReference>
<keyword evidence="4" id="KW-1185">Reference proteome</keyword>
<feature type="domain" description="Enoyl reductase (ER)" evidence="2">
    <location>
        <begin position="11"/>
        <end position="300"/>
    </location>
</feature>
<reference evidence="3 4" key="1">
    <citation type="submission" date="2017-04" db="EMBL/GenBank/DDBJ databases">
        <title>Complete Genome Sequence of Streptomyces gilvosporeus F607, a Capable Producer of Natamycin.</title>
        <authorList>
            <person name="Zong G."/>
            <person name="Zhong C."/>
            <person name="Fu J."/>
            <person name="Qin R."/>
            <person name="Cao G."/>
        </authorList>
    </citation>
    <scope>NUCLEOTIDE SEQUENCE [LARGE SCALE GENOMIC DNA]</scope>
    <source>
        <strain evidence="3 4">F607</strain>
    </source>
</reference>
<gene>
    <name evidence="3" type="ORF">B1H19_19900</name>
</gene>
<dbReference type="RefSeq" id="WP_083106001.1">
    <property type="nucleotide sequence ID" value="NZ_CP020569.1"/>
</dbReference>
<dbReference type="PANTHER" id="PTHR44154:SF1">
    <property type="entry name" value="QUINONE OXIDOREDUCTASE"/>
    <property type="match status" value="1"/>
</dbReference>
<dbReference type="OrthoDB" id="3727682at2"/>
<dbReference type="InterPro" id="IPR013154">
    <property type="entry name" value="ADH-like_N"/>
</dbReference>
<dbReference type="SUPFAM" id="SSF51735">
    <property type="entry name" value="NAD(P)-binding Rossmann-fold domains"/>
    <property type="match status" value="1"/>
</dbReference>
<dbReference type="InterPro" id="IPR011032">
    <property type="entry name" value="GroES-like_sf"/>
</dbReference>
<dbReference type="CDD" id="cd05289">
    <property type="entry name" value="MDR_like_2"/>
    <property type="match status" value="1"/>
</dbReference>
<dbReference type="SMART" id="SM00829">
    <property type="entry name" value="PKS_ER"/>
    <property type="match status" value="1"/>
</dbReference>